<keyword evidence="3" id="KW-1185">Reference proteome</keyword>
<comment type="caution">
    <text evidence="2">The sequence shown here is derived from an EMBL/GenBank/DDBJ whole genome shotgun (WGS) entry which is preliminary data.</text>
</comment>
<dbReference type="PANTHER" id="PTHR31390:SF12">
    <property type="entry name" value="PUTATIVE (DUF3527)-RELATED"/>
    <property type="match status" value="1"/>
</dbReference>
<accession>A0AAD7L2W0</accession>
<dbReference type="EMBL" id="JARAOO010000011">
    <property type="protein sequence ID" value="KAJ7950228.1"/>
    <property type="molecule type" value="Genomic_DNA"/>
</dbReference>
<dbReference type="KEGG" id="qsa:O6P43_026443"/>
<reference evidence="2" key="1">
    <citation type="journal article" date="2023" name="Science">
        <title>Elucidation of the pathway for biosynthesis of saponin adjuvants from the soapbark tree.</title>
        <authorList>
            <person name="Reed J."/>
            <person name="Orme A."/>
            <person name="El-Demerdash A."/>
            <person name="Owen C."/>
            <person name="Martin L.B.B."/>
            <person name="Misra R.C."/>
            <person name="Kikuchi S."/>
            <person name="Rejzek M."/>
            <person name="Martin A.C."/>
            <person name="Harkess A."/>
            <person name="Leebens-Mack J."/>
            <person name="Louveau T."/>
            <person name="Stephenson M.J."/>
            <person name="Osbourn A."/>
        </authorList>
    </citation>
    <scope>NUCLEOTIDE SEQUENCE</scope>
    <source>
        <strain evidence="2">S10</strain>
    </source>
</reference>
<protein>
    <submittedName>
        <fullName evidence="2">DUF3527 domain protein</fullName>
    </submittedName>
</protein>
<name>A0AAD7L2W0_QUISA</name>
<dbReference type="PANTHER" id="PTHR31390">
    <property type="entry name" value="EXPRESSED PROTEIN"/>
    <property type="match status" value="1"/>
</dbReference>
<dbReference type="InterPro" id="IPR021916">
    <property type="entry name" value="DUF3527"/>
</dbReference>
<evidence type="ECO:0000313" key="2">
    <source>
        <dbReference type="EMBL" id="KAJ7950228.1"/>
    </source>
</evidence>
<sequence>MVKEHVLLGVDIRQTDQEPPIFLRRREVAAVVVKIPCENLSNDEQNDKDLMEKGCRRCLAENRCSRSWGENEVSTSTTIILPGGVHGSPSKGEPSPLIYR</sequence>
<evidence type="ECO:0000313" key="3">
    <source>
        <dbReference type="Proteomes" id="UP001163823"/>
    </source>
</evidence>
<organism evidence="2 3">
    <name type="scientific">Quillaja saponaria</name>
    <name type="common">Soap bark tree</name>
    <dbReference type="NCBI Taxonomy" id="32244"/>
    <lineage>
        <taxon>Eukaryota</taxon>
        <taxon>Viridiplantae</taxon>
        <taxon>Streptophyta</taxon>
        <taxon>Embryophyta</taxon>
        <taxon>Tracheophyta</taxon>
        <taxon>Spermatophyta</taxon>
        <taxon>Magnoliopsida</taxon>
        <taxon>eudicotyledons</taxon>
        <taxon>Gunneridae</taxon>
        <taxon>Pentapetalae</taxon>
        <taxon>rosids</taxon>
        <taxon>fabids</taxon>
        <taxon>Fabales</taxon>
        <taxon>Quillajaceae</taxon>
        <taxon>Quillaja</taxon>
    </lineage>
</organism>
<dbReference type="AlphaFoldDB" id="A0AAD7L2W0"/>
<evidence type="ECO:0000256" key="1">
    <source>
        <dbReference type="SAM" id="MobiDB-lite"/>
    </source>
</evidence>
<feature type="region of interest" description="Disordered" evidence="1">
    <location>
        <begin position="79"/>
        <end position="100"/>
    </location>
</feature>
<gene>
    <name evidence="2" type="ORF">O6P43_026443</name>
</gene>
<dbReference type="Pfam" id="PF12043">
    <property type="entry name" value="DUF3527"/>
    <property type="match status" value="1"/>
</dbReference>
<dbReference type="Proteomes" id="UP001163823">
    <property type="component" value="Chromosome 11"/>
</dbReference>
<proteinExistence type="predicted"/>